<reference evidence="2 3" key="1">
    <citation type="submission" date="2013-09" db="EMBL/GenBank/DDBJ databases">
        <authorList>
            <person name="Durkin A.S."/>
            <person name="Haft D.R."/>
            <person name="McCorrison J."/>
            <person name="Torralba M."/>
            <person name="Gillis M."/>
            <person name="Haft D.H."/>
            <person name="Methe B."/>
            <person name="Sutton G."/>
            <person name="Nelson K.E."/>
        </authorList>
    </citation>
    <scope>NUCLEOTIDE SEQUENCE [LARGE SCALE GENOMIC DNA]</scope>
    <source>
        <strain evidence="2 3">BV3C16-1</strain>
    </source>
</reference>
<feature type="transmembrane region" description="Helical" evidence="1">
    <location>
        <begin position="32"/>
        <end position="59"/>
    </location>
</feature>
<protein>
    <submittedName>
        <fullName evidence="2">PF04286 family protein</fullName>
    </submittedName>
</protein>
<dbReference type="Proteomes" id="UP000017090">
    <property type="component" value="Unassembled WGS sequence"/>
</dbReference>
<gene>
    <name evidence="2" type="ORF">HMPREF1250_1780</name>
</gene>
<keyword evidence="1" id="KW-1133">Transmembrane helix</keyword>
<comment type="caution">
    <text evidence="2">The sequence shown here is derived from an EMBL/GenBank/DDBJ whole genome shotgun (WGS) entry which is preliminary data.</text>
</comment>
<dbReference type="EMBL" id="AWXA01000041">
    <property type="protein sequence ID" value="ERT58614.1"/>
    <property type="molecule type" value="Genomic_DNA"/>
</dbReference>
<evidence type="ECO:0000313" key="2">
    <source>
        <dbReference type="EMBL" id="ERT58614.1"/>
    </source>
</evidence>
<dbReference type="STRING" id="1111454.HMPREF1250_1780"/>
<name>U7UI85_9FIRM</name>
<keyword evidence="3" id="KW-1185">Reference proteome</keyword>
<evidence type="ECO:0000256" key="1">
    <source>
        <dbReference type="SAM" id="Phobius"/>
    </source>
</evidence>
<dbReference type="AlphaFoldDB" id="U7UI85"/>
<evidence type="ECO:0000313" key="3">
    <source>
        <dbReference type="Proteomes" id="UP000017090"/>
    </source>
</evidence>
<feature type="transmembrane region" description="Helical" evidence="1">
    <location>
        <begin position="396"/>
        <end position="417"/>
    </location>
</feature>
<keyword evidence="1" id="KW-0472">Membrane</keyword>
<dbReference type="OrthoDB" id="9769590at2"/>
<feature type="transmembrane region" description="Helical" evidence="1">
    <location>
        <begin position="7"/>
        <end position="26"/>
    </location>
</feature>
<dbReference type="Pfam" id="PF04286">
    <property type="entry name" value="DUF445"/>
    <property type="match status" value="1"/>
</dbReference>
<organism evidence="2 3">
    <name type="scientific">Megasphaera vaginalis</name>
    <name type="common">ex Srinivasan et al. 2021</name>
    <dbReference type="NCBI Taxonomy" id="1111454"/>
    <lineage>
        <taxon>Bacteria</taxon>
        <taxon>Bacillati</taxon>
        <taxon>Bacillota</taxon>
        <taxon>Negativicutes</taxon>
        <taxon>Veillonellales</taxon>
        <taxon>Veillonellaceae</taxon>
        <taxon>Megasphaera</taxon>
    </lineage>
</organism>
<dbReference type="PANTHER" id="PTHR38442">
    <property type="entry name" value="INNER MEMBRANE PROTEIN-RELATED"/>
    <property type="match status" value="1"/>
</dbReference>
<dbReference type="GO" id="GO:0005886">
    <property type="term" value="C:plasma membrane"/>
    <property type="evidence" value="ECO:0007669"/>
    <property type="project" value="TreeGrafter"/>
</dbReference>
<dbReference type="InterPro" id="IPR007383">
    <property type="entry name" value="DUF445"/>
</dbReference>
<proteinExistence type="predicted"/>
<keyword evidence="1" id="KW-0812">Transmembrane</keyword>
<dbReference type="RefSeq" id="WP_023053913.1">
    <property type="nucleotide sequence ID" value="NZ_AWXA01000041.1"/>
</dbReference>
<dbReference type="PANTHER" id="PTHR38442:SF1">
    <property type="entry name" value="INNER MEMBRANE PROTEIN"/>
    <property type="match status" value="1"/>
</dbReference>
<dbReference type="PATRIC" id="fig|1111454.3.peg.1445"/>
<sequence length="427" mass="49742">MTYRQRADGILALSFLCFLLVFWWWYTAAESTAVNLVFFVVQSALIGSIADWFAVTALFEKPLGFPWHTELVHRHRNQIIDGMTTIVSEKLLQPQMWQDKLYSISFVDRIIAWLETPSGREKFRALLYEAAQKVYLYAKEDTSKRMMADNIRRYLKRQPLVSLLQDRIIAMLENPESELLGDTIGLLKECVQSKEFENILMQMLNEWIDESKSAPQLLVSLHRFTGMIDTRKMAIDIKKGLVTWLDRWEHAGSKERQWLCRKLEIQMYSMNGQLTYTVEKWQDQFVDSLPIEAWVTATQRSGQAYFTTGVEGKEKLQNVLEAQFKHYLAYCRDYPEIKQWLNEQIRRACEIILAHEHALIGVAVRDVLSGFDKKKFNQFLESKVGEDLAWIRINGALVGGTIGLFVFLFFTFMYTPVAVPLLRSLFL</sequence>
<accession>U7UI85</accession>
<dbReference type="eggNOG" id="COG2733">
    <property type="taxonomic scope" value="Bacteria"/>
</dbReference>